<dbReference type="OMA" id="CNWKQIH"/>
<dbReference type="InterPro" id="IPR040039">
    <property type="entry name" value="PIGX"/>
</dbReference>
<gene>
    <name evidence="11" type="primary">Dwil\GK21349</name>
    <name evidence="11" type="ORF">Dwil_GK21349</name>
</gene>
<keyword evidence="7 10" id="KW-1133">Transmembrane helix</keyword>
<dbReference type="OrthoDB" id="5546453at2759"/>
<sequence>MDDAGFHRSLTYSVQFDYPLAGQDCEYMLLQPLPAGVYISTDELDDLQRLRRLRAVYPKFVDIEVPAMLGQPFNVLLGGAPKITDTLILPIHFRYHAPSDKRTSVTVSLDTPELYLNCPLGDNELIDNELVARPDKLYCLNEAQSSFVEHLVKVEAATGVENCNWKQIHVDYQLKAPLRADIPIGNTRAYLPVLYSTILLSWLMVIWTMIRTRGTTSRINQRLEEQRQLQQKVK</sequence>
<dbReference type="HOGENOM" id="CLU_1157230_0_0_1"/>
<keyword evidence="5 10" id="KW-0812">Transmembrane</keyword>
<dbReference type="InParanoid" id="B4MR01"/>
<dbReference type="GO" id="GO:0006506">
    <property type="term" value="P:GPI anchor biosynthetic process"/>
    <property type="evidence" value="ECO:0007669"/>
    <property type="project" value="UniProtKB-UniPathway"/>
</dbReference>
<keyword evidence="4 10" id="KW-0337">GPI-anchor biosynthesis</keyword>
<dbReference type="eggNOG" id="ENOG502S32M">
    <property type="taxonomic scope" value="Eukaryota"/>
</dbReference>
<dbReference type="FunCoup" id="B4MR01">
    <property type="interactions" value="34"/>
</dbReference>
<evidence type="ECO:0000256" key="10">
    <source>
        <dbReference type="RuleBase" id="RU366056"/>
    </source>
</evidence>
<dbReference type="InterPro" id="IPR013233">
    <property type="entry name" value="PIG-X/PBN1"/>
</dbReference>
<evidence type="ECO:0000256" key="3">
    <source>
        <dbReference type="ARBA" id="ARBA00010345"/>
    </source>
</evidence>
<dbReference type="STRING" id="7260.B4MR01"/>
<comment type="similarity">
    <text evidence="3 10">Belongs to the PIGX family.</text>
</comment>
<dbReference type="PANTHER" id="PTHR28650:SF1">
    <property type="entry name" value="PHOSPHATIDYLINOSITOL-GLYCAN BIOSYNTHESIS CLASS X PROTEIN"/>
    <property type="match status" value="1"/>
</dbReference>
<evidence type="ECO:0000256" key="2">
    <source>
        <dbReference type="ARBA" id="ARBA00004687"/>
    </source>
</evidence>
<evidence type="ECO:0000256" key="9">
    <source>
        <dbReference type="ARBA" id="ARBA00023180"/>
    </source>
</evidence>
<evidence type="ECO:0000256" key="4">
    <source>
        <dbReference type="ARBA" id="ARBA00022502"/>
    </source>
</evidence>
<organism evidence="12">
    <name type="scientific">Drosophila willistoni</name>
    <name type="common">Fruit fly</name>
    <dbReference type="NCBI Taxonomy" id="7260"/>
    <lineage>
        <taxon>Eukaryota</taxon>
        <taxon>Metazoa</taxon>
        <taxon>Ecdysozoa</taxon>
        <taxon>Arthropoda</taxon>
        <taxon>Hexapoda</taxon>
        <taxon>Insecta</taxon>
        <taxon>Pterygota</taxon>
        <taxon>Neoptera</taxon>
        <taxon>Endopterygota</taxon>
        <taxon>Diptera</taxon>
        <taxon>Brachycera</taxon>
        <taxon>Muscomorpha</taxon>
        <taxon>Ephydroidea</taxon>
        <taxon>Drosophilidae</taxon>
        <taxon>Drosophila</taxon>
        <taxon>Sophophora</taxon>
    </lineage>
</organism>
<dbReference type="KEGG" id="dwi:6640634"/>
<evidence type="ECO:0000256" key="8">
    <source>
        <dbReference type="ARBA" id="ARBA00023136"/>
    </source>
</evidence>
<evidence type="ECO:0000256" key="6">
    <source>
        <dbReference type="ARBA" id="ARBA00022824"/>
    </source>
</evidence>
<dbReference type="Proteomes" id="UP000007798">
    <property type="component" value="Unassembled WGS sequence"/>
</dbReference>
<dbReference type="PANTHER" id="PTHR28650">
    <property type="entry name" value="PHOSPHATIDYLINOSITOL-GLYCAN BIOSYNTHESIS CLASS X PROTEIN"/>
    <property type="match status" value="1"/>
</dbReference>
<dbReference type="UniPathway" id="UPA00196"/>
<accession>B4MR01</accession>
<reference evidence="11 12" key="1">
    <citation type="journal article" date="2007" name="Nature">
        <title>Evolution of genes and genomes on the Drosophila phylogeny.</title>
        <authorList>
            <consortium name="Drosophila 12 Genomes Consortium"/>
            <person name="Clark A.G."/>
            <person name="Eisen M.B."/>
            <person name="Smith D.R."/>
            <person name="Bergman C.M."/>
            <person name="Oliver B."/>
            <person name="Markow T.A."/>
            <person name="Kaufman T.C."/>
            <person name="Kellis M."/>
            <person name="Gelbart W."/>
            <person name="Iyer V.N."/>
            <person name="Pollard D.A."/>
            <person name="Sackton T.B."/>
            <person name="Larracuente A.M."/>
            <person name="Singh N.D."/>
            <person name="Abad J.P."/>
            <person name="Abt D.N."/>
            <person name="Adryan B."/>
            <person name="Aguade M."/>
            <person name="Akashi H."/>
            <person name="Anderson W.W."/>
            <person name="Aquadro C.F."/>
            <person name="Ardell D.H."/>
            <person name="Arguello R."/>
            <person name="Artieri C.G."/>
            <person name="Barbash D.A."/>
            <person name="Barker D."/>
            <person name="Barsanti P."/>
            <person name="Batterham P."/>
            <person name="Batzoglou S."/>
            <person name="Begun D."/>
            <person name="Bhutkar A."/>
            <person name="Blanco E."/>
            <person name="Bosak S.A."/>
            <person name="Bradley R.K."/>
            <person name="Brand A.D."/>
            <person name="Brent M.R."/>
            <person name="Brooks A.N."/>
            <person name="Brown R.H."/>
            <person name="Butlin R.K."/>
            <person name="Caggese C."/>
            <person name="Calvi B.R."/>
            <person name="Bernardo de Carvalho A."/>
            <person name="Caspi A."/>
            <person name="Castrezana S."/>
            <person name="Celniker S.E."/>
            <person name="Chang J.L."/>
            <person name="Chapple C."/>
            <person name="Chatterji S."/>
            <person name="Chinwalla A."/>
            <person name="Civetta A."/>
            <person name="Clifton S.W."/>
            <person name="Comeron J.M."/>
            <person name="Costello J.C."/>
            <person name="Coyne J.A."/>
            <person name="Daub J."/>
            <person name="David R.G."/>
            <person name="Delcher A.L."/>
            <person name="Delehaunty K."/>
            <person name="Do C.B."/>
            <person name="Ebling H."/>
            <person name="Edwards K."/>
            <person name="Eickbush T."/>
            <person name="Evans J.D."/>
            <person name="Filipski A."/>
            <person name="Findeiss S."/>
            <person name="Freyhult E."/>
            <person name="Fulton L."/>
            <person name="Fulton R."/>
            <person name="Garcia A.C."/>
            <person name="Gardiner A."/>
            <person name="Garfield D.A."/>
            <person name="Garvin B.E."/>
            <person name="Gibson G."/>
            <person name="Gilbert D."/>
            <person name="Gnerre S."/>
            <person name="Godfrey J."/>
            <person name="Good R."/>
            <person name="Gotea V."/>
            <person name="Gravely B."/>
            <person name="Greenberg A.J."/>
            <person name="Griffiths-Jones S."/>
            <person name="Gross S."/>
            <person name="Guigo R."/>
            <person name="Gustafson E.A."/>
            <person name="Haerty W."/>
            <person name="Hahn M.W."/>
            <person name="Halligan D.L."/>
            <person name="Halpern A.L."/>
            <person name="Halter G.M."/>
            <person name="Han M.V."/>
            <person name="Heger A."/>
            <person name="Hillier L."/>
            <person name="Hinrichs A.S."/>
            <person name="Holmes I."/>
            <person name="Hoskins R.A."/>
            <person name="Hubisz M.J."/>
            <person name="Hultmark D."/>
            <person name="Huntley M.A."/>
            <person name="Jaffe D.B."/>
            <person name="Jagadeeshan S."/>
            <person name="Jeck W.R."/>
            <person name="Johnson J."/>
            <person name="Jones C.D."/>
            <person name="Jordan W.C."/>
            <person name="Karpen G.H."/>
            <person name="Kataoka E."/>
            <person name="Keightley P.D."/>
            <person name="Kheradpour P."/>
            <person name="Kirkness E.F."/>
            <person name="Koerich L.B."/>
            <person name="Kristiansen K."/>
            <person name="Kudrna D."/>
            <person name="Kulathinal R.J."/>
            <person name="Kumar S."/>
            <person name="Kwok R."/>
            <person name="Lander E."/>
            <person name="Langley C.H."/>
            <person name="Lapoint R."/>
            <person name="Lazzaro B.P."/>
            <person name="Lee S.J."/>
            <person name="Levesque L."/>
            <person name="Li R."/>
            <person name="Lin C.F."/>
            <person name="Lin M.F."/>
            <person name="Lindblad-Toh K."/>
            <person name="Llopart A."/>
            <person name="Long M."/>
            <person name="Low L."/>
            <person name="Lozovsky E."/>
            <person name="Lu J."/>
            <person name="Luo M."/>
            <person name="Machado C.A."/>
            <person name="Makalowski W."/>
            <person name="Marzo M."/>
            <person name="Matsuda M."/>
            <person name="Matzkin L."/>
            <person name="McAllister B."/>
            <person name="McBride C.S."/>
            <person name="McKernan B."/>
            <person name="McKernan K."/>
            <person name="Mendez-Lago M."/>
            <person name="Minx P."/>
            <person name="Mollenhauer M.U."/>
            <person name="Montooth K."/>
            <person name="Mount S.M."/>
            <person name="Mu X."/>
            <person name="Myers E."/>
            <person name="Negre B."/>
            <person name="Newfeld S."/>
            <person name="Nielsen R."/>
            <person name="Noor M.A."/>
            <person name="O'Grady P."/>
            <person name="Pachter L."/>
            <person name="Papaceit M."/>
            <person name="Parisi M.J."/>
            <person name="Parisi M."/>
            <person name="Parts L."/>
            <person name="Pedersen J.S."/>
            <person name="Pesole G."/>
            <person name="Phillippy A.M."/>
            <person name="Ponting C.P."/>
            <person name="Pop M."/>
            <person name="Porcelli D."/>
            <person name="Powell J.R."/>
            <person name="Prohaska S."/>
            <person name="Pruitt K."/>
            <person name="Puig M."/>
            <person name="Quesneville H."/>
            <person name="Ram K.R."/>
            <person name="Rand D."/>
            <person name="Rasmussen M.D."/>
            <person name="Reed L.K."/>
            <person name="Reenan R."/>
            <person name="Reily A."/>
            <person name="Remington K.A."/>
            <person name="Rieger T.T."/>
            <person name="Ritchie M.G."/>
            <person name="Robin C."/>
            <person name="Rogers Y.H."/>
            <person name="Rohde C."/>
            <person name="Rozas J."/>
            <person name="Rubenfield M.J."/>
            <person name="Ruiz A."/>
            <person name="Russo S."/>
            <person name="Salzberg S.L."/>
            <person name="Sanchez-Gracia A."/>
            <person name="Saranga D.J."/>
            <person name="Sato H."/>
            <person name="Schaeffer S.W."/>
            <person name="Schatz M.C."/>
            <person name="Schlenke T."/>
            <person name="Schwartz R."/>
            <person name="Segarra C."/>
            <person name="Singh R.S."/>
            <person name="Sirot L."/>
            <person name="Sirota M."/>
            <person name="Sisneros N.B."/>
            <person name="Smith C.D."/>
            <person name="Smith T.F."/>
            <person name="Spieth J."/>
            <person name="Stage D.E."/>
            <person name="Stark A."/>
            <person name="Stephan W."/>
            <person name="Strausberg R.L."/>
            <person name="Strempel S."/>
            <person name="Sturgill D."/>
            <person name="Sutton G."/>
            <person name="Sutton G.G."/>
            <person name="Tao W."/>
            <person name="Teichmann S."/>
            <person name="Tobari Y.N."/>
            <person name="Tomimura Y."/>
            <person name="Tsolas J.M."/>
            <person name="Valente V.L."/>
            <person name="Venter E."/>
            <person name="Venter J.C."/>
            <person name="Vicario S."/>
            <person name="Vieira F.G."/>
            <person name="Vilella A.J."/>
            <person name="Villasante A."/>
            <person name="Walenz B."/>
            <person name="Wang J."/>
            <person name="Wasserman M."/>
            <person name="Watts T."/>
            <person name="Wilson D."/>
            <person name="Wilson R.K."/>
            <person name="Wing R.A."/>
            <person name="Wolfner M.F."/>
            <person name="Wong A."/>
            <person name="Wong G.K."/>
            <person name="Wu C.I."/>
            <person name="Wu G."/>
            <person name="Yamamoto D."/>
            <person name="Yang H.P."/>
            <person name="Yang S.P."/>
            <person name="Yorke J.A."/>
            <person name="Yoshida K."/>
            <person name="Zdobnov E."/>
            <person name="Zhang P."/>
            <person name="Zhang Y."/>
            <person name="Zimin A.V."/>
            <person name="Baldwin J."/>
            <person name="Abdouelleil A."/>
            <person name="Abdulkadir J."/>
            <person name="Abebe A."/>
            <person name="Abera B."/>
            <person name="Abreu J."/>
            <person name="Acer S.C."/>
            <person name="Aftuck L."/>
            <person name="Alexander A."/>
            <person name="An P."/>
            <person name="Anderson E."/>
            <person name="Anderson S."/>
            <person name="Arachi H."/>
            <person name="Azer M."/>
            <person name="Bachantsang P."/>
            <person name="Barry A."/>
            <person name="Bayul T."/>
            <person name="Berlin A."/>
            <person name="Bessette D."/>
            <person name="Bloom T."/>
            <person name="Blye J."/>
            <person name="Boguslavskiy L."/>
            <person name="Bonnet C."/>
            <person name="Boukhgalter B."/>
            <person name="Bourzgui I."/>
            <person name="Brown A."/>
            <person name="Cahill P."/>
            <person name="Channer S."/>
            <person name="Cheshatsang Y."/>
            <person name="Chuda L."/>
            <person name="Citroen M."/>
            <person name="Collymore A."/>
            <person name="Cooke P."/>
            <person name="Costello M."/>
            <person name="D'Aco K."/>
            <person name="Daza R."/>
            <person name="De Haan G."/>
            <person name="DeGray S."/>
            <person name="DeMaso C."/>
            <person name="Dhargay N."/>
            <person name="Dooley K."/>
            <person name="Dooley E."/>
            <person name="Doricent M."/>
            <person name="Dorje P."/>
            <person name="Dorjee K."/>
            <person name="Dupes A."/>
            <person name="Elong R."/>
            <person name="Falk J."/>
            <person name="Farina A."/>
            <person name="Faro S."/>
            <person name="Ferguson D."/>
            <person name="Fisher S."/>
            <person name="Foley C.D."/>
            <person name="Franke A."/>
            <person name="Friedrich D."/>
            <person name="Gadbois L."/>
            <person name="Gearin G."/>
            <person name="Gearin C.R."/>
            <person name="Giannoukos G."/>
            <person name="Goode T."/>
            <person name="Graham J."/>
            <person name="Grandbois E."/>
            <person name="Grewal S."/>
            <person name="Gyaltsen K."/>
            <person name="Hafez N."/>
            <person name="Hagos B."/>
            <person name="Hall J."/>
            <person name="Henson C."/>
            <person name="Hollinger A."/>
            <person name="Honan T."/>
            <person name="Huard M.D."/>
            <person name="Hughes L."/>
            <person name="Hurhula B."/>
            <person name="Husby M.E."/>
            <person name="Kamat A."/>
            <person name="Kanga B."/>
            <person name="Kashin S."/>
            <person name="Khazanovich D."/>
            <person name="Kisner P."/>
            <person name="Lance K."/>
            <person name="Lara M."/>
            <person name="Lee W."/>
            <person name="Lennon N."/>
            <person name="Letendre F."/>
            <person name="LeVine R."/>
            <person name="Lipovsky A."/>
            <person name="Liu X."/>
            <person name="Liu J."/>
            <person name="Liu S."/>
            <person name="Lokyitsang T."/>
            <person name="Lokyitsang Y."/>
            <person name="Lubonja R."/>
            <person name="Lui A."/>
            <person name="MacDonald P."/>
            <person name="Magnisalis V."/>
            <person name="Maru K."/>
            <person name="Matthews C."/>
            <person name="McCusker W."/>
            <person name="McDonough S."/>
            <person name="Mehta T."/>
            <person name="Meldrim J."/>
            <person name="Meneus L."/>
            <person name="Mihai O."/>
            <person name="Mihalev A."/>
            <person name="Mihova T."/>
            <person name="Mittelman R."/>
            <person name="Mlenga V."/>
            <person name="Montmayeur A."/>
            <person name="Mulrain L."/>
            <person name="Navidi A."/>
            <person name="Naylor J."/>
            <person name="Negash T."/>
            <person name="Nguyen T."/>
            <person name="Nguyen N."/>
            <person name="Nicol R."/>
            <person name="Norbu C."/>
            <person name="Norbu N."/>
            <person name="Novod N."/>
            <person name="O'Neill B."/>
            <person name="Osman S."/>
            <person name="Markiewicz E."/>
            <person name="Oyono O.L."/>
            <person name="Patti C."/>
            <person name="Phunkhang P."/>
            <person name="Pierre F."/>
            <person name="Priest M."/>
            <person name="Raghuraman S."/>
            <person name="Rege F."/>
            <person name="Reyes R."/>
            <person name="Rise C."/>
            <person name="Rogov P."/>
            <person name="Ross K."/>
            <person name="Ryan E."/>
            <person name="Settipalli S."/>
            <person name="Shea T."/>
            <person name="Sherpa N."/>
            <person name="Shi L."/>
            <person name="Shih D."/>
            <person name="Sparrow T."/>
            <person name="Spaulding J."/>
            <person name="Stalker J."/>
            <person name="Stange-Thomann N."/>
            <person name="Stavropoulos S."/>
            <person name="Stone C."/>
            <person name="Strader C."/>
            <person name="Tesfaye S."/>
            <person name="Thomson T."/>
            <person name="Thoulutsang Y."/>
            <person name="Thoulutsang D."/>
            <person name="Topham K."/>
            <person name="Topping I."/>
            <person name="Tsamla T."/>
            <person name="Vassiliev H."/>
            <person name="Vo A."/>
            <person name="Wangchuk T."/>
            <person name="Wangdi T."/>
            <person name="Weiand M."/>
            <person name="Wilkinson J."/>
            <person name="Wilson A."/>
            <person name="Yadav S."/>
            <person name="Young G."/>
            <person name="Yu Q."/>
            <person name="Zembek L."/>
            <person name="Zhong D."/>
            <person name="Zimmer A."/>
            <person name="Zwirko Z."/>
            <person name="Jaffe D.B."/>
            <person name="Alvarez P."/>
            <person name="Brockman W."/>
            <person name="Butler J."/>
            <person name="Chin C."/>
            <person name="Gnerre S."/>
            <person name="Grabherr M."/>
            <person name="Kleber M."/>
            <person name="Mauceli E."/>
            <person name="MacCallum I."/>
        </authorList>
    </citation>
    <scope>NUCLEOTIDE SEQUENCE [LARGE SCALE GENOMIC DNA]</scope>
    <source>
        <strain evidence="12">Tucson 14030-0811.24</strain>
    </source>
</reference>
<dbReference type="GO" id="GO:0005789">
    <property type="term" value="C:endoplasmic reticulum membrane"/>
    <property type="evidence" value="ECO:0007669"/>
    <property type="project" value="UniProtKB-SubCell"/>
</dbReference>
<comment type="pathway">
    <text evidence="2 10">Glycolipid biosynthesis; glycosylphosphatidylinositol-anchor biosynthesis.</text>
</comment>
<evidence type="ECO:0000313" key="11">
    <source>
        <dbReference type="EMBL" id="EDW74540.1"/>
    </source>
</evidence>
<evidence type="ECO:0000256" key="5">
    <source>
        <dbReference type="ARBA" id="ARBA00022692"/>
    </source>
</evidence>
<protein>
    <recommendedName>
        <fullName evidence="10">Phosphatidylinositol-glycan biosynthesis class X protein</fullName>
    </recommendedName>
</protein>
<name>B4MR01_DROWI</name>
<feature type="transmembrane region" description="Helical" evidence="10">
    <location>
        <begin position="189"/>
        <end position="210"/>
    </location>
</feature>
<comment type="function">
    <text evidence="10">Stabilizing subunit of the glycosylphosphatidylinositol-mannosyltransferase I complex which catalyzes the transfer of the first mannose, via an alpha-1,4 bond from a dolichol-phosphate-mannose (Dol-P-Man) to the glucosaminyl acyl phosphatidylinositol (GlcN-(acyl)PI) intermediate to generate alpha-D-Man-(1-&gt;4)-alpha-D-GlcN-(1-&gt;6)-(1-radyl,2-acyl-sn-glycero-3-phospho)-2-acyl-inositol and participates in the sixth step of the glycosylphosphatidylinositol-anchor biosynthesis. Probably acts by stabilizing the mannosyltransferase PIGM.</text>
</comment>
<keyword evidence="9" id="KW-0325">Glycoprotein</keyword>
<comment type="subcellular location">
    <subcellularLocation>
        <location evidence="1 10">Endoplasmic reticulum membrane</location>
        <topology evidence="1 10">Single-pass membrane protein</topology>
    </subcellularLocation>
</comment>
<dbReference type="AlphaFoldDB" id="B4MR01"/>
<evidence type="ECO:0000256" key="7">
    <source>
        <dbReference type="ARBA" id="ARBA00022989"/>
    </source>
</evidence>
<evidence type="ECO:0000313" key="12">
    <source>
        <dbReference type="Proteomes" id="UP000007798"/>
    </source>
</evidence>
<proteinExistence type="inferred from homology"/>
<keyword evidence="12" id="KW-1185">Reference proteome</keyword>
<dbReference type="Pfam" id="PF08320">
    <property type="entry name" value="PIG-X"/>
    <property type="match status" value="1"/>
</dbReference>
<keyword evidence="6 10" id="KW-0256">Endoplasmic reticulum</keyword>
<keyword evidence="8 10" id="KW-0472">Membrane</keyword>
<dbReference type="EMBL" id="CH963849">
    <property type="protein sequence ID" value="EDW74540.1"/>
    <property type="molecule type" value="Genomic_DNA"/>
</dbReference>
<evidence type="ECO:0000256" key="1">
    <source>
        <dbReference type="ARBA" id="ARBA00004389"/>
    </source>
</evidence>
<dbReference type="PhylomeDB" id="B4MR01"/>